<evidence type="ECO:0000313" key="13">
    <source>
        <dbReference type="Proteomes" id="UP000198859"/>
    </source>
</evidence>
<evidence type="ECO:0000313" key="12">
    <source>
        <dbReference type="EMBL" id="SDS90889.1"/>
    </source>
</evidence>
<dbReference type="AlphaFoldDB" id="A0A1H1W3W9"/>
<evidence type="ECO:0000256" key="4">
    <source>
        <dbReference type="ARBA" id="ARBA00022857"/>
    </source>
</evidence>
<dbReference type="GO" id="GO:0019632">
    <property type="term" value="P:shikimate metabolic process"/>
    <property type="evidence" value="ECO:0007669"/>
    <property type="project" value="InterPro"/>
</dbReference>
<keyword evidence="6 8" id="KW-0057">Aromatic amino acid biosynthesis</keyword>
<name>A0A1H1W3W9_9ACTN</name>
<organism evidence="12 13">
    <name type="scientific">Nocardioides scoriae</name>
    <dbReference type="NCBI Taxonomy" id="642780"/>
    <lineage>
        <taxon>Bacteria</taxon>
        <taxon>Bacillati</taxon>
        <taxon>Actinomycetota</taxon>
        <taxon>Actinomycetes</taxon>
        <taxon>Propionibacteriales</taxon>
        <taxon>Nocardioidaceae</taxon>
        <taxon>Nocardioides</taxon>
    </lineage>
</organism>
<feature type="binding site" evidence="8">
    <location>
        <position position="268"/>
    </location>
    <ligand>
        <name>shikimate</name>
        <dbReference type="ChEBI" id="CHEBI:36208"/>
    </ligand>
</feature>
<reference evidence="13" key="1">
    <citation type="submission" date="2016-10" db="EMBL/GenBank/DDBJ databases">
        <authorList>
            <person name="Varghese N."/>
            <person name="Submissions S."/>
        </authorList>
    </citation>
    <scope>NUCLEOTIDE SEQUENCE [LARGE SCALE GENOMIC DNA]</scope>
    <source>
        <strain evidence="13">DSM 22127</strain>
    </source>
</reference>
<dbReference type="Pfam" id="PF08501">
    <property type="entry name" value="Shikimate_dh_N"/>
    <property type="match status" value="1"/>
</dbReference>
<keyword evidence="4 8" id="KW-0521">NADP</keyword>
<feature type="domain" description="SDH C-terminal" evidence="11">
    <location>
        <begin position="261"/>
        <end position="290"/>
    </location>
</feature>
<dbReference type="UniPathway" id="UPA00053">
    <property type="reaction ID" value="UER00087"/>
</dbReference>
<dbReference type="GO" id="GO:0005829">
    <property type="term" value="C:cytosol"/>
    <property type="evidence" value="ECO:0007669"/>
    <property type="project" value="TreeGrafter"/>
</dbReference>
<dbReference type="RefSeq" id="WP_197681006.1">
    <property type="nucleotide sequence ID" value="NZ_LT629757.1"/>
</dbReference>
<evidence type="ECO:0000256" key="3">
    <source>
        <dbReference type="ARBA" id="ARBA00022605"/>
    </source>
</evidence>
<dbReference type="InterPro" id="IPR013708">
    <property type="entry name" value="Shikimate_DH-bd_N"/>
</dbReference>
<evidence type="ECO:0000256" key="7">
    <source>
        <dbReference type="ARBA" id="ARBA00049442"/>
    </source>
</evidence>
<comment type="catalytic activity">
    <reaction evidence="7 8">
        <text>shikimate + NADP(+) = 3-dehydroshikimate + NADPH + H(+)</text>
        <dbReference type="Rhea" id="RHEA:17737"/>
        <dbReference type="ChEBI" id="CHEBI:15378"/>
        <dbReference type="ChEBI" id="CHEBI:16630"/>
        <dbReference type="ChEBI" id="CHEBI:36208"/>
        <dbReference type="ChEBI" id="CHEBI:57783"/>
        <dbReference type="ChEBI" id="CHEBI:58349"/>
        <dbReference type="EC" id="1.1.1.25"/>
    </reaction>
</comment>
<comment type="similarity">
    <text evidence="8">Belongs to the shikimate dehydrogenase family.</text>
</comment>
<dbReference type="PANTHER" id="PTHR21089:SF1">
    <property type="entry name" value="BIFUNCTIONAL 3-DEHYDROQUINATE DEHYDRATASE_SHIKIMATE DEHYDROGENASE, CHLOROPLASTIC"/>
    <property type="match status" value="1"/>
</dbReference>
<evidence type="ECO:0000259" key="10">
    <source>
        <dbReference type="Pfam" id="PF08501"/>
    </source>
</evidence>
<dbReference type="NCBIfam" id="TIGR00507">
    <property type="entry name" value="aroE"/>
    <property type="match status" value="1"/>
</dbReference>
<feature type="binding site" evidence="8">
    <location>
        <position position="96"/>
    </location>
    <ligand>
        <name>NADP(+)</name>
        <dbReference type="ChEBI" id="CHEBI:58349"/>
    </ligand>
</feature>
<dbReference type="Pfam" id="PF01488">
    <property type="entry name" value="Shikimate_DH"/>
    <property type="match status" value="1"/>
</dbReference>
<evidence type="ECO:0000256" key="5">
    <source>
        <dbReference type="ARBA" id="ARBA00023002"/>
    </source>
</evidence>
<dbReference type="Pfam" id="PF18317">
    <property type="entry name" value="SDH_C"/>
    <property type="match status" value="1"/>
</dbReference>
<dbReference type="STRING" id="642780.SAMN04488570_3007"/>
<comment type="caution">
    <text evidence="8">Lacks conserved residue(s) required for the propagation of feature annotation.</text>
</comment>
<dbReference type="EC" id="1.1.1.25" evidence="2 8"/>
<comment type="subunit">
    <text evidence="8">Homodimer.</text>
</comment>
<dbReference type="EMBL" id="LT629757">
    <property type="protein sequence ID" value="SDS90889.1"/>
    <property type="molecule type" value="Genomic_DNA"/>
</dbReference>
<evidence type="ECO:0000256" key="8">
    <source>
        <dbReference type="HAMAP-Rule" id="MF_00222"/>
    </source>
</evidence>
<dbReference type="Gene3D" id="3.40.50.720">
    <property type="entry name" value="NAD(P)-binding Rossmann-like Domain"/>
    <property type="match status" value="1"/>
</dbReference>
<comment type="pathway">
    <text evidence="1 8">Metabolic intermediate biosynthesis; chorismate biosynthesis; chorismate from D-erythrose 4-phosphate and phosphoenolpyruvate: step 4/7.</text>
</comment>
<dbReference type="GO" id="GO:0009423">
    <property type="term" value="P:chorismate biosynthetic process"/>
    <property type="evidence" value="ECO:0007669"/>
    <property type="project" value="UniProtKB-UniRule"/>
</dbReference>
<gene>
    <name evidence="8" type="primary">aroE</name>
    <name evidence="12" type="ORF">SAMN04488570_3007</name>
</gene>
<protein>
    <recommendedName>
        <fullName evidence="2 8">Shikimate dehydrogenase (NADP(+))</fullName>
        <shortName evidence="8">SDH</shortName>
        <ecNumber evidence="2 8">1.1.1.25</ecNumber>
    </recommendedName>
</protein>
<evidence type="ECO:0000256" key="2">
    <source>
        <dbReference type="ARBA" id="ARBA00012962"/>
    </source>
</evidence>
<dbReference type="HAMAP" id="MF_00222">
    <property type="entry name" value="Shikimate_DH_AroE"/>
    <property type="match status" value="1"/>
</dbReference>
<dbReference type="GO" id="GO:0009073">
    <property type="term" value="P:aromatic amino acid family biosynthetic process"/>
    <property type="evidence" value="ECO:0007669"/>
    <property type="project" value="UniProtKB-KW"/>
</dbReference>
<keyword evidence="5 8" id="KW-0560">Oxidoreductase</keyword>
<dbReference type="InterPro" id="IPR041121">
    <property type="entry name" value="SDH_C"/>
</dbReference>
<feature type="active site" description="Proton acceptor" evidence="8">
    <location>
        <position position="84"/>
    </location>
</feature>
<dbReference type="GO" id="GO:0008652">
    <property type="term" value="P:amino acid biosynthetic process"/>
    <property type="evidence" value="ECO:0007669"/>
    <property type="project" value="UniProtKB-KW"/>
</dbReference>
<dbReference type="Proteomes" id="UP000198859">
    <property type="component" value="Chromosome I"/>
</dbReference>
<dbReference type="InterPro" id="IPR046346">
    <property type="entry name" value="Aminoacid_DH-like_N_sf"/>
</dbReference>
<proteinExistence type="inferred from homology"/>
<sequence>MSVEPPRTPAPPADERGFLSLLTGSFATPAAENPTVAMVEAAYAHHGLDARYLNCDVAPGSLADAVRGAVAMGWVGFNCSLPHKQAVIGLLDELTDAARLIGAVNCVVRDGDRLVGENTDGKGFVESLRTVVDPAGASVLVVGAGGAGRAVAVETALAGAARVTVLNRSGERGREVAALVDGSTPAEGVSLPWEGRVAVPAGTDIVVQATSVGLFPGTEDVVDLDLDSLDASVVVADVVPNPPRTRLLREAEQRGCRTLDGLGMLVEQGAVAIRLWTGVDPDRAVMRQALTDIFG</sequence>
<dbReference type="Gene3D" id="3.40.50.10860">
    <property type="entry name" value="Leucine Dehydrogenase, chain A, domain 1"/>
    <property type="match status" value="1"/>
</dbReference>
<feature type="domain" description="Shikimate dehydrogenase substrate binding N-terminal" evidence="10">
    <location>
        <begin position="29"/>
        <end position="107"/>
    </location>
</feature>
<feature type="domain" description="Quinate/shikimate 5-dehydrogenase/glutamyl-tRNA reductase" evidence="9">
    <location>
        <begin position="135"/>
        <end position="183"/>
    </location>
</feature>
<evidence type="ECO:0000259" key="11">
    <source>
        <dbReference type="Pfam" id="PF18317"/>
    </source>
</evidence>
<dbReference type="PANTHER" id="PTHR21089">
    <property type="entry name" value="SHIKIMATE DEHYDROGENASE"/>
    <property type="match status" value="1"/>
</dbReference>
<dbReference type="InterPro" id="IPR006151">
    <property type="entry name" value="Shikm_DH/Glu-tRNA_Rdtase"/>
</dbReference>
<evidence type="ECO:0000256" key="1">
    <source>
        <dbReference type="ARBA" id="ARBA00004871"/>
    </source>
</evidence>
<feature type="binding site" evidence="8">
    <location>
        <position position="105"/>
    </location>
    <ligand>
        <name>shikimate</name>
        <dbReference type="ChEBI" id="CHEBI:36208"/>
    </ligand>
</feature>
<feature type="binding site" evidence="8">
    <location>
        <position position="80"/>
    </location>
    <ligand>
        <name>shikimate</name>
        <dbReference type="ChEBI" id="CHEBI:36208"/>
    </ligand>
</feature>
<keyword evidence="13" id="KW-1185">Reference proteome</keyword>
<dbReference type="InterPro" id="IPR036291">
    <property type="entry name" value="NAD(P)-bd_dom_sf"/>
</dbReference>
<dbReference type="SUPFAM" id="SSF51735">
    <property type="entry name" value="NAD(P)-binding Rossmann-fold domains"/>
    <property type="match status" value="1"/>
</dbReference>
<comment type="function">
    <text evidence="8">Involved in the biosynthesis of the chorismate, which leads to the biosynthesis of aromatic amino acids. Catalyzes the reversible NADPH linked reduction of 3-dehydroshikimate (DHSA) to yield shikimate (SA).</text>
</comment>
<accession>A0A1H1W3W9</accession>
<evidence type="ECO:0000256" key="6">
    <source>
        <dbReference type="ARBA" id="ARBA00023141"/>
    </source>
</evidence>
<dbReference type="SUPFAM" id="SSF53223">
    <property type="entry name" value="Aminoacid dehydrogenase-like, N-terminal domain"/>
    <property type="match status" value="1"/>
</dbReference>
<dbReference type="InterPro" id="IPR022893">
    <property type="entry name" value="Shikimate_DH_fam"/>
</dbReference>
<keyword evidence="3 8" id="KW-0028">Amino-acid biosynthesis</keyword>
<feature type="binding site" evidence="8">
    <location>
        <begin position="143"/>
        <end position="147"/>
    </location>
    <ligand>
        <name>NADP(+)</name>
        <dbReference type="ChEBI" id="CHEBI:58349"/>
    </ligand>
</feature>
<dbReference type="GO" id="GO:0050661">
    <property type="term" value="F:NADP binding"/>
    <property type="evidence" value="ECO:0007669"/>
    <property type="project" value="InterPro"/>
</dbReference>
<feature type="binding site" evidence="8">
    <location>
        <position position="238"/>
    </location>
    <ligand>
        <name>NADP(+)</name>
        <dbReference type="ChEBI" id="CHEBI:58349"/>
    </ligand>
</feature>
<evidence type="ECO:0000259" key="9">
    <source>
        <dbReference type="Pfam" id="PF01488"/>
    </source>
</evidence>
<dbReference type="InterPro" id="IPR011342">
    <property type="entry name" value="Shikimate_DH"/>
</dbReference>
<dbReference type="GO" id="GO:0004764">
    <property type="term" value="F:shikimate 3-dehydrogenase (NADP+) activity"/>
    <property type="evidence" value="ECO:0007669"/>
    <property type="project" value="UniProtKB-UniRule"/>
</dbReference>
<feature type="binding site" evidence="8">
    <location>
        <position position="120"/>
    </location>
    <ligand>
        <name>shikimate</name>
        <dbReference type="ChEBI" id="CHEBI:36208"/>
    </ligand>
</feature>
<feature type="binding site" evidence="8">
    <location>
        <position position="261"/>
    </location>
    <ligand>
        <name>NADP(+)</name>
        <dbReference type="ChEBI" id="CHEBI:58349"/>
    </ligand>
</feature>